<comment type="similarity">
    <text evidence="3 11">Belongs to the poly(A) polymerase family.</text>
</comment>
<feature type="binding site" evidence="12">
    <location>
        <position position="155"/>
    </location>
    <ligand>
        <name>ATP</name>
        <dbReference type="ChEBI" id="CHEBI:30616"/>
    </ligand>
</feature>
<evidence type="ECO:0000256" key="7">
    <source>
        <dbReference type="ARBA" id="ARBA00022741"/>
    </source>
</evidence>
<evidence type="ECO:0000256" key="3">
    <source>
        <dbReference type="ARBA" id="ARBA00010912"/>
    </source>
</evidence>
<dbReference type="InterPro" id="IPR043519">
    <property type="entry name" value="NT_sf"/>
</dbReference>
<dbReference type="AlphaFoldDB" id="A0A7S2WGQ5"/>
<evidence type="ECO:0000256" key="14">
    <source>
        <dbReference type="SAM" id="MobiDB-lite"/>
    </source>
</evidence>
<feature type="binding site" evidence="13">
    <location>
        <position position="155"/>
    </location>
    <ligand>
        <name>Mg(2+)</name>
        <dbReference type="ChEBI" id="CHEBI:18420"/>
        <label>2</label>
        <note>catalytic</note>
    </ligand>
</feature>
<dbReference type="EC" id="2.7.7.19" evidence="11"/>
<feature type="compositionally biased region" description="Acidic residues" evidence="14">
    <location>
        <begin position="571"/>
        <end position="580"/>
    </location>
</feature>
<dbReference type="FunFam" id="1.10.1410.10:FF:000001">
    <property type="entry name" value="Putative poly(A) polymerase gamma"/>
    <property type="match status" value="1"/>
</dbReference>
<evidence type="ECO:0000259" key="17">
    <source>
        <dbReference type="Pfam" id="PF20750"/>
    </source>
</evidence>
<dbReference type="GO" id="GO:0005524">
    <property type="term" value="F:ATP binding"/>
    <property type="evidence" value="ECO:0007669"/>
    <property type="project" value="UniProtKB-UniRule"/>
</dbReference>
<dbReference type="InterPro" id="IPR014492">
    <property type="entry name" value="PolyA_polymerase"/>
</dbReference>
<evidence type="ECO:0000313" key="18">
    <source>
        <dbReference type="EMBL" id="CAD9687075.1"/>
    </source>
</evidence>
<keyword evidence="9 13" id="KW-0460">Magnesium</keyword>
<dbReference type="Pfam" id="PF20750">
    <property type="entry name" value="PAP_NTPase"/>
    <property type="match status" value="1"/>
</dbReference>
<feature type="compositionally biased region" description="Basic and acidic residues" evidence="14">
    <location>
        <begin position="561"/>
        <end position="570"/>
    </location>
</feature>
<comment type="cofactor">
    <cofactor evidence="1">
        <name>Mn(2+)</name>
        <dbReference type="ChEBI" id="CHEBI:29035"/>
    </cofactor>
</comment>
<dbReference type="EMBL" id="HBHK01014970">
    <property type="protein sequence ID" value="CAD9687075.1"/>
    <property type="molecule type" value="Transcribed_RNA"/>
</dbReference>
<proteinExistence type="inferred from homology"/>
<keyword evidence="5 11" id="KW-0808">Transferase</keyword>
<dbReference type="Pfam" id="PF04928">
    <property type="entry name" value="PAP_central"/>
    <property type="match status" value="1"/>
</dbReference>
<reference evidence="18" key="1">
    <citation type="submission" date="2021-01" db="EMBL/GenBank/DDBJ databases">
        <authorList>
            <person name="Corre E."/>
            <person name="Pelletier E."/>
            <person name="Niang G."/>
            <person name="Scheremetjew M."/>
            <person name="Finn R."/>
            <person name="Kale V."/>
            <person name="Holt S."/>
            <person name="Cochrane G."/>
            <person name="Meng A."/>
            <person name="Brown T."/>
            <person name="Cohen L."/>
        </authorList>
    </citation>
    <scope>NUCLEOTIDE SEQUENCE</scope>
    <source>
        <strain evidence="18">NY070348D</strain>
    </source>
</reference>
<feature type="binding site" evidence="13">
    <location>
        <position position="101"/>
    </location>
    <ligand>
        <name>Mg(2+)</name>
        <dbReference type="ChEBI" id="CHEBI:18420"/>
        <label>2</label>
        <note>catalytic</note>
    </ligand>
</feature>
<dbReference type="Gene3D" id="3.30.460.10">
    <property type="entry name" value="Beta Polymerase, domain 2"/>
    <property type="match status" value="1"/>
</dbReference>
<feature type="binding site" evidence="13">
    <location>
        <position position="99"/>
    </location>
    <ligand>
        <name>Mg(2+)</name>
        <dbReference type="ChEBI" id="CHEBI:18420"/>
        <label>1</label>
        <note>catalytic</note>
    </ligand>
</feature>
<dbReference type="InterPro" id="IPR011068">
    <property type="entry name" value="NuclTrfase_I-like_C"/>
</dbReference>
<organism evidence="18">
    <name type="scientific">Mucochytrium quahogii</name>
    <dbReference type="NCBI Taxonomy" id="96639"/>
    <lineage>
        <taxon>Eukaryota</taxon>
        <taxon>Sar</taxon>
        <taxon>Stramenopiles</taxon>
        <taxon>Bigyra</taxon>
        <taxon>Labyrinthulomycetes</taxon>
        <taxon>Thraustochytrida</taxon>
        <taxon>Thraustochytriidae</taxon>
        <taxon>Mucochytrium</taxon>
    </lineage>
</organism>
<feature type="binding site" evidence="12">
    <location>
        <position position="95"/>
    </location>
    <ligand>
        <name>ATP</name>
        <dbReference type="ChEBI" id="CHEBI:30616"/>
    </ligand>
</feature>
<dbReference type="PIRSF" id="PIRSF018425">
    <property type="entry name" value="PolyA_polymerase"/>
    <property type="match status" value="1"/>
</dbReference>
<feature type="region of interest" description="Disordered" evidence="14">
    <location>
        <begin position="533"/>
        <end position="602"/>
    </location>
</feature>
<dbReference type="Gene3D" id="1.10.1410.10">
    <property type="match status" value="1"/>
</dbReference>
<dbReference type="PANTHER" id="PTHR10682:SF10">
    <property type="entry name" value="POLYNUCLEOTIDE ADENYLYLTRANSFERASE"/>
    <property type="match status" value="1"/>
</dbReference>
<evidence type="ECO:0000256" key="9">
    <source>
        <dbReference type="ARBA" id="ARBA00022842"/>
    </source>
</evidence>
<feature type="compositionally biased region" description="Basic and acidic residues" evidence="14">
    <location>
        <begin position="592"/>
        <end position="602"/>
    </location>
</feature>
<dbReference type="Gene3D" id="3.30.70.590">
    <property type="entry name" value="Poly(A) polymerase predicted RNA binding domain"/>
    <property type="match status" value="1"/>
</dbReference>
<comment type="catalytic activity">
    <reaction evidence="11">
        <text>RNA(n) + ATP = RNA(n)-3'-adenine ribonucleotide + diphosphate</text>
        <dbReference type="Rhea" id="RHEA:11332"/>
        <dbReference type="Rhea" id="RHEA-COMP:14527"/>
        <dbReference type="Rhea" id="RHEA-COMP:17347"/>
        <dbReference type="ChEBI" id="CHEBI:30616"/>
        <dbReference type="ChEBI" id="CHEBI:33019"/>
        <dbReference type="ChEBI" id="CHEBI:140395"/>
        <dbReference type="ChEBI" id="CHEBI:173115"/>
        <dbReference type="EC" id="2.7.7.19"/>
    </reaction>
</comment>
<comment type="cofactor">
    <cofactor evidence="13">
        <name>Mg(2+)</name>
        <dbReference type="ChEBI" id="CHEBI:18420"/>
    </cofactor>
    <text evidence="13">Binds 2 magnesium ions. Also active with manganese.</text>
</comment>
<gene>
    <name evidence="18" type="ORF">QSP1433_LOCUS9377</name>
</gene>
<evidence type="ECO:0000256" key="13">
    <source>
        <dbReference type="PIRSR" id="PIRSR018425-2"/>
    </source>
</evidence>
<feature type="binding site" evidence="12">
    <location>
        <begin position="99"/>
        <end position="101"/>
    </location>
    <ligand>
        <name>ATP</name>
        <dbReference type="ChEBI" id="CHEBI:30616"/>
    </ligand>
</feature>
<sequence>MERFIPNYTELDAQRGDEHDLHLTELLKSYLADVAPLETKSEREVRIALLQDMIEMLNAWVLRKLEEKHIVFEGEENELAGRVFVSGSYRLGVNTRGSDIDTICVVPVSLSREEFFDEEDGFIADLRKKSGVTYVNPVQSRVPIIEVVWNDIELDVLCAVMATNHVPQSPMDLMEDTCLIDVDEVSRTCLNGPRVTELMIKLVPNTETFKLCLRAIRLWSKVRGTYSNKMGFLGGVNWALLVAFACQLFPQATPSRLLAKFFNLYSVWKWPTEIRLCREYEVEGMDAEQWAPRSGQLMPIITPAYPCMNSSYNVTRYNLQIMSQEFARGKRFVMSLQKRNRAEKITDFKAWGPLFAKSDFFTRYKTYIVIKATCTDEDVLSKWGGWVEARIRRLVEELDRFSFKEIYPFPAKFSHEDVKIPFEGKRKPRGKTEDDEEKKLYASYWYVGFEPHPINSTRAGKAIDLSHAAVAWSSQVKAWDQRTDEMDICLMVTQWKYLPDDPKIFPEGKKTAFLAHKKRMRIVRAEHDQIKRQSVVYTEHDDDKTKTKTDAEAAPEDEVKDQDSAPKAEKEDEEDEEQDENLEKMQTLLGKRTRDAQEEREVMQKVGRIKNFFELPQVGGLNPNAPLRLF</sequence>
<evidence type="ECO:0000259" key="15">
    <source>
        <dbReference type="Pfam" id="PF04926"/>
    </source>
</evidence>
<evidence type="ECO:0000256" key="12">
    <source>
        <dbReference type="PIRSR" id="PIRSR018425-1"/>
    </source>
</evidence>
<dbReference type="SUPFAM" id="SSF81301">
    <property type="entry name" value="Nucleotidyltransferase"/>
    <property type="match status" value="1"/>
</dbReference>
<feature type="binding site" evidence="13">
    <location>
        <position position="101"/>
    </location>
    <ligand>
        <name>Mg(2+)</name>
        <dbReference type="ChEBI" id="CHEBI:18420"/>
        <label>1</label>
        <note>catalytic</note>
    </ligand>
</feature>
<dbReference type="InterPro" id="IPR048840">
    <property type="entry name" value="PolA_pol_NTPase"/>
</dbReference>
<feature type="binding site" evidence="12">
    <location>
        <begin position="235"/>
        <end position="236"/>
    </location>
    <ligand>
        <name>ATP</name>
        <dbReference type="ChEBI" id="CHEBI:30616"/>
    </ligand>
</feature>
<feature type="domain" description="Poly(A) polymerase central" evidence="16">
    <location>
        <begin position="208"/>
        <end position="340"/>
    </location>
</feature>
<evidence type="ECO:0000256" key="6">
    <source>
        <dbReference type="ARBA" id="ARBA00022723"/>
    </source>
</evidence>
<evidence type="ECO:0000256" key="1">
    <source>
        <dbReference type="ARBA" id="ARBA00001936"/>
    </source>
</evidence>
<dbReference type="PANTHER" id="PTHR10682">
    <property type="entry name" value="POLY A POLYMERASE"/>
    <property type="match status" value="1"/>
</dbReference>
<dbReference type="Pfam" id="PF04926">
    <property type="entry name" value="PAP_RNA-bind"/>
    <property type="match status" value="1"/>
</dbReference>
<dbReference type="GO" id="GO:1990817">
    <property type="term" value="F:poly(A) RNA polymerase activity"/>
    <property type="evidence" value="ECO:0007669"/>
    <property type="project" value="UniProtKB-UniRule"/>
</dbReference>
<dbReference type="GO" id="GO:0005634">
    <property type="term" value="C:nucleus"/>
    <property type="evidence" value="ECO:0007669"/>
    <property type="project" value="UniProtKB-SubCell"/>
</dbReference>
<evidence type="ECO:0000256" key="10">
    <source>
        <dbReference type="ARBA" id="ARBA00023242"/>
    </source>
</evidence>
<keyword evidence="8 11" id="KW-0067">ATP-binding</keyword>
<keyword evidence="4 11" id="KW-0507">mRNA processing</keyword>
<dbReference type="InterPro" id="IPR007010">
    <property type="entry name" value="PolA_pol_RNA-bd_dom"/>
</dbReference>
<accession>A0A7S2WGQ5</accession>
<keyword evidence="6 13" id="KW-0479">Metal-binding</keyword>
<name>A0A7S2WGQ5_9STRA</name>
<protein>
    <recommendedName>
        <fullName evidence="11">Poly(A) polymerase</fullName>
        <ecNumber evidence="11">2.7.7.19</ecNumber>
    </recommendedName>
</protein>
<dbReference type="InterPro" id="IPR007012">
    <property type="entry name" value="PolA_pol_cen_dom"/>
</dbReference>
<evidence type="ECO:0000256" key="8">
    <source>
        <dbReference type="ARBA" id="ARBA00022840"/>
    </source>
</evidence>
<evidence type="ECO:0000259" key="16">
    <source>
        <dbReference type="Pfam" id="PF04928"/>
    </source>
</evidence>
<feature type="domain" description="Poly(A) polymerase RNA-binding" evidence="15">
    <location>
        <begin position="359"/>
        <end position="508"/>
    </location>
</feature>
<keyword evidence="10 11" id="KW-0539">Nucleus</keyword>
<feature type="binding site" evidence="13">
    <location>
        <position position="99"/>
    </location>
    <ligand>
        <name>Mg(2+)</name>
        <dbReference type="ChEBI" id="CHEBI:18420"/>
        <label>2</label>
        <note>catalytic</note>
    </ligand>
</feature>
<evidence type="ECO:0000256" key="11">
    <source>
        <dbReference type="PIRNR" id="PIRNR018425"/>
    </source>
</evidence>
<keyword evidence="7 11" id="KW-0547">Nucleotide-binding</keyword>
<dbReference type="GO" id="GO:0006397">
    <property type="term" value="P:mRNA processing"/>
    <property type="evidence" value="ECO:0007669"/>
    <property type="project" value="UniProtKB-KW"/>
</dbReference>
<feature type="domain" description="Poly(A) polymerase nucleotidyltransferase" evidence="17">
    <location>
        <begin position="16"/>
        <end position="203"/>
    </location>
</feature>
<comment type="subcellular location">
    <subcellularLocation>
        <location evidence="2 11">Nucleus</location>
    </subcellularLocation>
</comment>
<comment type="function">
    <text evidence="11">Polymerase that creates the 3'-poly(A) tail of mRNA's.</text>
</comment>
<evidence type="ECO:0000256" key="2">
    <source>
        <dbReference type="ARBA" id="ARBA00004123"/>
    </source>
</evidence>
<dbReference type="GO" id="GO:0046872">
    <property type="term" value="F:metal ion binding"/>
    <property type="evidence" value="ECO:0007669"/>
    <property type="project" value="UniProtKB-KW"/>
</dbReference>
<dbReference type="GO" id="GO:0003723">
    <property type="term" value="F:RNA binding"/>
    <property type="evidence" value="ECO:0007669"/>
    <property type="project" value="UniProtKB-UniRule"/>
</dbReference>
<dbReference type="CDD" id="cd05402">
    <property type="entry name" value="NT_PAP_TUTase"/>
    <property type="match status" value="1"/>
</dbReference>
<evidence type="ECO:0000256" key="4">
    <source>
        <dbReference type="ARBA" id="ARBA00022664"/>
    </source>
</evidence>
<feature type="binding site" evidence="12">
    <location>
        <position position="226"/>
    </location>
    <ligand>
        <name>ATP</name>
        <dbReference type="ChEBI" id="CHEBI:30616"/>
    </ligand>
</feature>
<dbReference type="SUPFAM" id="SSF55003">
    <property type="entry name" value="PAP/Archaeal CCA-adding enzyme, C-terminal domain"/>
    <property type="match status" value="1"/>
</dbReference>
<evidence type="ECO:0000256" key="5">
    <source>
        <dbReference type="ARBA" id="ARBA00022679"/>
    </source>
</evidence>
<feature type="compositionally biased region" description="Basic and acidic residues" evidence="14">
    <location>
        <begin position="538"/>
        <end position="551"/>
    </location>
</feature>
<dbReference type="GO" id="GO:0031123">
    <property type="term" value="P:RNA 3'-end processing"/>
    <property type="evidence" value="ECO:0007669"/>
    <property type="project" value="InterPro"/>
</dbReference>
<dbReference type="SUPFAM" id="SSF81631">
    <property type="entry name" value="PAP/OAS1 substrate-binding domain"/>
    <property type="match status" value="1"/>
</dbReference>